<dbReference type="CDD" id="cd00121">
    <property type="entry name" value="MATH"/>
    <property type="match status" value="2"/>
</dbReference>
<dbReference type="InterPro" id="IPR002083">
    <property type="entry name" value="MATH/TRAF_dom"/>
</dbReference>
<dbReference type="AlphaFoldDB" id="A0ABC9B4G8"/>
<dbReference type="Gene3D" id="2.60.210.10">
    <property type="entry name" value="Apoptosis, Tumor Necrosis Factor Receptor Associated Protein 2, Chain A"/>
    <property type="match status" value="2"/>
</dbReference>
<dbReference type="SMART" id="SM00225">
    <property type="entry name" value="BTB"/>
    <property type="match status" value="1"/>
</dbReference>
<dbReference type="SUPFAM" id="SSF49599">
    <property type="entry name" value="TRAF domain-like"/>
    <property type="match status" value="2"/>
</dbReference>
<reference evidence="5 6" key="2">
    <citation type="submission" date="2024-10" db="EMBL/GenBank/DDBJ databases">
        <authorList>
            <person name="Ryan C."/>
        </authorList>
    </citation>
    <scope>NUCLEOTIDE SEQUENCE [LARGE SCALE GENOMIC DNA]</scope>
</reference>
<name>A0ABC9B4G8_9POAL</name>
<dbReference type="Pfam" id="PF24570">
    <property type="entry name" value="BACK_BPM_SPOP"/>
    <property type="match status" value="1"/>
</dbReference>
<accession>A0ABC9B4G8</accession>
<evidence type="ECO:0000259" key="3">
    <source>
        <dbReference type="PROSITE" id="PS50097"/>
    </source>
</evidence>
<evidence type="ECO:0000256" key="1">
    <source>
        <dbReference type="ARBA" id="ARBA00004906"/>
    </source>
</evidence>
<dbReference type="PROSITE" id="PS50097">
    <property type="entry name" value="BTB"/>
    <property type="match status" value="2"/>
</dbReference>
<comment type="similarity">
    <text evidence="2">Belongs to the Tdpoz family.</text>
</comment>
<dbReference type="Pfam" id="PF00651">
    <property type="entry name" value="BTB"/>
    <property type="match status" value="2"/>
</dbReference>
<dbReference type="InterPro" id="IPR000210">
    <property type="entry name" value="BTB/POZ_dom"/>
</dbReference>
<dbReference type="Gene3D" id="6.10.250.3030">
    <property type="match status" value="1"/>
</dbReference>
<keyword evidence="6" id="KW-1185">Reference proteome</keyword>
<comment type="pathway">
    <text evidence="1">Protein modification; protein ubiquitination.</text>
</comment>
<reference evidence="6" key="1">
    <citation type="submission" date="2024-06" db="EMBL/GenBank/DDBJ databases">
        <authorList>
            <person name="Ryan C."/>
        </authorList>
    </citation>
    <scope>NUCLEOTIDE SEQUENCE [LARGE SCALE GENOMIC DNA]</scope>
</reference>
<dbReference type="SUPFAM" id="SSF54695">
    <property type="entry name" value="POZ domain"/>
    <property type="match status" value="2"/>
</dbReference>
<dbReference type="Proteomes" id="UP001497457">
    <property type="component" value="Chromosome 24b"/>
</dbReference>
<organism evidence="5 6">
    <name type="scientific">Urochloa decumbens</name>
    <dbReference type="NCBI Taxonomy" id="240449"/>
    <lineage>
        <taxon>Eukaryota</taxon>
        <taxon>Viridiplantae</taxon>
        <taxon>Streptophyta</taxon>
        <taxon>Embryophyta</taxon>
        <taxon>Tracheophyta</taxon>
        <taxon>Spermatophyta</taxon>
        <taxon>Magnoliopsida</taxon>
        <taxon>Liliopsida</taxon>
        <taxon>Poales</taxon>
        <taxon>Poaceae</taxon>
        <taxon>PACMAD clade</taxon>
        <taxon>Panicoideae</taxon>
        <taxon>Panicodae</taxon>
        <taxon>Paniceae</taxon>
        <taxon>Melinidinae</taxon>
        <taxon>Urochloa</taxon>
    </lineage>
</organism>
<feature type="domain" description="MATH" evidence="4">
    <location>
        <begin position="353"/>
        <end position="483"/>
    </location>
</feature>
<evidence type="ECO:0000259" key="4">
    <source>
        <dbReference type="PROSITE" id="PS50144"/>
    </source>
</evidence>
<dbReference type="InterPro" id="IPR008974">
    <property type="entry name" value="TRAF-like"/>
</dbReference>
<feature type="domain" description="BTB" evidence="3">
    <location>
        <begin position="526"/>
        <end position="573"/>
    </location>
</feature>
<dbReference type="Pfam" id="PF22486">
    <property type="entry name" value="MATH_2"/>
    <property type="match status" value="2"/>
</dbReference>
<proteinExistence type="inferred from homology"/>
<evidence type="ECO:0000256" key="2">
    <source>
        <dbReference type="ARBA" id="ARBA00010846"/>
    </source>
</evidence>
<feature type="domain" description="MATH" evidence="4">
    <location>
        <begin position="29"/>
        <end position="158"/>
    </location>
</feature>
<sequence>MTIFSTPAAVGSITPAESAMVVREVREVDGSHVLTIDGYSRTKGLRYAESISHIFMAAGHRWCIRYYPKGNGSCDPKWISMHLQLYESYFDVKARCTISLLDSDGRPVPSCTHVSKGTHTFAATGLYNARAIAKFIKRKDLEKSAYLFGDRFRVRCDITVITETIVPPARPVIVVPPPDNTIKETKKEEDAPLGRFVIVPPPDMHQHLAHLLSSGEGANVTIEVDGETFKAHRSILARSPVFKAELLSPTEEGTSTSCVSIKDIEARIFKAMLHFIYTDSLPDIDGGEAMVMAQKLLTAADRYGLERLKLICEDKLCNYVDTPSVGTILALAEQHGCDGLKKACLKFLMSGSNLKAAIETDGFDHLANSCPSVLKELLAKFISSSFTLAGHTWSIRYYPNGCGSCDDFFDDYVSVYLTVVPDAMARFSFSLVPEYGIPYIRNYGHQYTHMTSEPRGLKKFFKIKELEQSGCLRNNSFKIRCDITMLNVVKHEDATKTSNTTPKFVDVPPSNLVQHLGHLLSSGEGADVMFEVGGETFSAHRSILAARSPVFEAELFSPMKEGTATRVRISDMEGACSRPCWTSCTPMCSPM</sequence>
<dbReference type="PANTHER" id="PTHR26379:SF483">
    <property type="entry name" value="OS11G0619800 PROTEIN"/>
    <property type="match status" value="1"/>
</dbReference>
<evidence type="ECO:0000313" key="6">
    <source>
        <dbReference type="Proteomes" id="UP001497457"/>
    </source>
</evidence>
<dbReference type="PANTHER" id="PTHR26379">
    <property type="entry name" value="BTB/POZ AND MATH DOMAIN-CONTAINING PROTEIN 1"/>
    <property type="match status" value="1"/>
</dbReference>
<dbReference type="InterPro" id="IPR056423">
    <property type="entry name" value="BACK_BPM_SPOP"/>
</dbReference>
<dbReference type="CDD" id="cd18280">
    <property type="entry name" value="BTB_POZ_BPM_plant"/>
    <property type="match status" value="1"/>
</dbReference>
<dbReference type="Gene3D" id="3.30.710.10">
    <property type="entry name" value="Potassium Channel Kv1.1, Chain A"/>
    <property type="match status" value="2"/>
</dbReference>
<dbReference type="PROSITE" id="PS50144">
    <property type="entry name" value="MATH"/>
    <property type="match status" value="2"/>
</dbReference>
<dbReference type="InterPro" id="IPR045005">
    <property type="entry name" value="BPM1-6"/>
</dbReference>
<protein>
    <submittedName>
        <fullName evidence="5">Uncharacterized protein</fullName>
    </submittedName>
</protein>
<evidence type="ECO:0000313" key="5">
    <source>
        <dbReference type="EMBL" id="CAL4991297.1"/>
    </source>
</evidence>
<dbReference type="EMBL" id="OZ075134">
    <property type="protein sequence ID" value="CAL4991297.1"/>
    <property type="molecule type" value="Genomic_DNA"/>
</dbReference>
<gene>
    <name evidence="5" type="ORF">URODEC1_LOCUS60605</name>
</gene>
<feature type="domain" description="BTB" evidence="3">
    <location>
        <begin position="218"/>
        <end position="285"/>
    </location>
</feature>
<dbReference type="InterPro" id="IPR011333">
    <property type="entry name" value="SKP1/BTB/POZ_sf"/>
</dbReference>